<dbReference type="Pfam" id="PF04773">
    <property type="entry name" value="FecR"/>
    <property type="match status" value="1"/>
</dbReference>
<gene>
    <name evidence="4" type="ORF">EDB95_5391</name>
</gene>
<keyword evidence="5" id="KW-1185">Reference proteome</keyword>
<dbReference type="RefSeq" id="WP_133999954.1">
    <property type="nucleotide sequence ID" value="NZ_SODV01000002.1"/>
</dbReference>
<protein>
    <submittedName>
        <fullName evidence="4">FecR family protein</fullName>
    </submittedName>
</protein>
<feature type="domain" description="Protein FecR C-terminal" evidence="3">
    <location>
        <begin position="264"/>
        <end position="331"/>
    </location>
</feature>
<dbReference type="EMBL" id="SODV01000002">
    <property type="protein sequence ID" value="TDW97541.1"/>
    <property type="molecule type" value="Genomic_DNA"/>
</dbReference>
<evidence type="ECO:0000259" key="2">
    <source>
        <dbReference type="Pfam" id="PF04773"/>
    </source>
</evidence>
<proteinExistence type="predicted"/>
<dbReference type="PANTHER" id="PTHR30273:SF2">
    <property type="entry name" value="PROTEIN FECR"/>
    <property type="match status" value="1"/>
</dbReference>
<dbReference type="Proteomes" id="UP000294498">
    <property type="component" value="Unassembled WGS sequence"/>
</dbReference>
<dbReference type="InterPro" id="IPR032508">
    <property type="entry name" value="FecR_C"/>
</dbReference>
<sequence length="337" mass="38258">MHVEDLIIHPRFIRWVLEEREEDRVFWEDWQRLHPGHEGTLEEARTLLRSLSVREANLSPAEVRVRIDAILKRVRHVSPWRPILRWTAAAALVGIVALGVYLSYTVKPPGERQAMAPDSLTTITNTGTAMKRVSLSDGSTALLFLKSSIRYTSQPGASMDVYLTGEAEFSVAPHPNRPFRVYAQDLVTCVLGTRFRIDAWRKKDVRVTVLSGKVSVRRADDRDSARTLTGVILTPNQELHYGEEQFRKVLVDTPVAVQPLRPGFRYDNVPVTDVLEDLRATFGLDIEYDKEILKNCRISADLSDESIYRKLDLICQALDAHYEVIDGVVTIQARPCQ</sequence>
<organism evidence="4 5">
    <name type="scientific">Dinghuibacter silviterrae</name>
    <dbReference type="NCBI Taxonomy" id="1539049"/>
    <lineage>
        <taxon>Bacteria</taxon>
        <taxon>Pseudomonadati</taxon>
        <taxon>Bacteroidota</taxon>
        <taxon>Chitinophagia</taxon>
        <taxon>Chitinophagales</taxon>
        <taxon>Chitinophagaceae</taxon>
        <taxon>Dinghuibacter</taxon>
    </lineage>
</organism>
<evidence type="ECO:0000259" key="3">
    <source>
        <dbReference type="Pfam" id="PF16344"/>
    </source>
</evidence>
<dbReference type="Gene3D" id="3.55.50.30">
    <property type="match status" value="1"/>
</dbReference>
<feature type="domain" description="FecR protein" evidence="2">
    <location>
        <begin position="126"/>
        <end position="214"/>
    </location>
</feature>
<name>A0A4R8DIH0_9BACT</name>
<comment type="caution">
    <text evidence="4">The sequence shown here is derived from an EMBL/GenBank/DDBJ whole genome shotgun (WGS) entry which is preliminary data.</text>
</comment>
<dbReference type="GO" id="GO:0016989">
    <property type="term" value="F:sigma factor antagonist activity"/>
    <property type="evidence" value="ECO:0007669"/>
    <property type="project" value="TreeGrafter"/>
</dbReference>
<evidence type="ECO:0000256" key="1">
    <source>
        <dbReference type="SAM" id="Phobius"/>
    </source>
</evidence>
<dbReference type="PANTHER" id="PTHR30273">
    <property type="entry name" value="PERIPLASMIC SIGNAL SENSOR AND SIGMA FACTOR ACTIVATOR FECR-RELATED"/>
    <property type="match status" value="1"/>
</dbReference>
<reference evidence="4 5" key="1">
    <citation type="submission" date="2019-03" db="EMBL/GenBank/DDBJ databases">
        <title>Genomic Encyclopedia of Type Strains, Phase IV (KMG-IV): sequencing the most valuable type-strain genomes for metagenomic binning, comparative biology and taxonomic classification.</title>
        <authorList>
            <person name="Goeker M."/>
        </authorList>
    </citation>
    <scope>NUCLEOTIDE SEQUENCE [LARGE SCALE GENOMIC DNA]</scope>
    <source>
        <strain evidence="4 5">DSM 100059</strain>
    </source>
</reference>
<dbReference type="InterPro" id="IPR006860">
    <property type="entry name" value="FecR"/>
</dbReference>
<keyword evidence="1" id="KW-1133">Transmembrane helix</keyword>
<dbReference type="OrthoDB" id="645173at2"/>
<accession>A0A4R8DIH0</accession>
<keyword evidence="1" id="KW-0472">Membrane</keyword>
<keyword evidence="1" id="KW-0812">Transmembrane</keyword>
<dbReference type="Gene3D" id="2.60.120.1440">
    <property type="match status" value="1"/>
</dbReference>
<dbReference type="Pfam" id="PF16344">
    <property type="entry name" value="FecR_C"/>
    <property type="match status" value="1"/>
</dbReference>
<evidence type="ECO:0000313" key="4">
    <source>
        <dbReference type="EMBL" id="TDW97541.1"/>
    </source>
</evidence>
<feature type="transmembrane region" description="Helical" evidence="1">
    <location>
        <begin position="83"/>
        <end position="104"/>
    </location>
</feature>
<dbReference type="AlphaFoldDB" id="A0A4R8DIH0"/>
<dbReference type="InterPro" id="IPR012373">
    <property type="entry name" value="Ferrdict_sens_TM"/>
</dbReference>
<evidence type="ECO:0000313" key="5">
    <source>
        <dbReference type="Proteomes" id="UP000294498"/>
    </source>
</evidence>
<dbReference type="PIRSF" id="PIRSF018266">
    <property type="entry name" value="FecR"/>
    <property type="match status" value="1"/>
</dbReference>